<keyword evidence="2" id="KW-0812">Transmembrane</keyword>
<dbReference type="EMBL" id="PFSK01000014">
    <property type="protein sequence ID" value="PJC22934.1"/>
    <property type="molecule type" value="Genomic_DNA"/>
</dbReference>
<comment type="caution">
    <text evidence="3">The sequence shown here is derived from an EMBL/GenBank/DDBJ whole genome shotgun (WGS) entry which is preliminary data.</text>
</comment>
<keyword evidence="2" id="KW-0472">Membrane</keyword>
<feature type="compositionally biased region" description="Pro residues" evidence="1">
    <location>
        <begin position="162"/>
        <end position="186"/>
    </location>
</feature>
<protein>
    <submittedName>
        <fullName evidence="3">Uncharacterized protein</fullName>
    </submittedName>
</protein>
<reference evidence="4" key="1">
    <citation type="submission" date="2017-09" db="EMBL/GenBank/DDBJ databases">
        <title>Depth-based differentiation of microbial function through sediment-hosted aquifers and enrichment of novel symbionts in the deep terrestrial subsurface.</title>
        <authorList>
            <person name="Probst A.J."/>
            <person name="Ladd B."/>
            <person name="Jarett J.K."/>
            <person name="Geller-Mcgrath D.E."/>
            <person name="Sieber C.M.K."/>
            <person name="Emerson J.B."/>
            <person name="Anantharaman K."/>
            <person name="Thomas B.C."/>
            <person name="Malmstrom R."/>
            <person name="Stieglmeier M."/>
            <person name="Klingl A."/>
            <person name="Woyke T."/>
            <person name="Ryan C.M."/>
            <person name="Banfield J.F."/>
        </authorList>
    </citation>
    <scope>NUCLEOTIDE SEQUENCE [LARGE SCALE GENOMIC DNA]</scope>
</reference>
<evidence type="ECO:0000313" key="4">
    <source>
        <dbReference type="Proteomes" id="UP000228781"/>
    </source>
</evidence>
<keyword evidence="2" id="KW-1133">Transmembrane helix</keyword>
<evidence type="ECO:0000256" key="2">
    <source>
        <dbReference type="SAM" id="Phobius"/>
    </source>
</evidence>
<proteinExistence type="predicted"/>
<gene>
    <name evidence="3" type="ORF">CO059_00955</name>
</gene>
<accession>A0A2M8EJM6</accession>
<name>A0A2M8EJM6_UNCKA</name>
<dbReference type="AlphaFoldDB" id="A0A2M8EJM6"/>
<dbReference type="Proteomes" id="UP000228781">
    <property type="component" value="Unassembled WGS sequence"/>
</dbReference>
<organism evidence="3 4">
    <name type="scientific">candidate division WWE3 bacterium CG_4_9_14_0_2_um_filter_48_10</name>
    <dbReference type="NCBI Taxonomy" id="1975078"/>
    <lineage>
        <taxon>Bacteria</taxon>
        <taxon>Katanobacteria</taxon>
    </lineage>
</organism>
<evidence type="ECO:0000313" key="3">
    <source>
        <dbReference type="EMBL" id="PJC22934.1"/>
    </source>
</evidence>
<sequence>MPNPANDTEPPLIDVKVTNPLTYIKRWWNRIIGNEGISLSFRVRPLTALAIAIVVSSLAFGVGQFVLPFSVPFFKPIPEDITLPTPDPWRETAFTGTLQYSQTTGKYYLVTTSSEAIALEVPDNIDLSGFVGRRIFAAGKYNKSARTLVVSDARNTELLPKSPNPLPTVSPSPSESPTPSETPTPE</sequence>
<evidence type="ECO:0000256" key="1">
    <source>
        <dbReference type="SAM" id="MobiDB-lite"/>
    </source>
</evidence>
<feature type="transmembrane region" description="Helical" evidence="2">
    <location>
        <begin position="46"/>
        <end position="67"/>
    </location>
</feature>
<feature type="region of interest" description="Disordered" evidence="1">
    <location>
        <begin position="154"/>
        <end position="186"/>
    </location>
</feature>